<dbReference type="Gramene" id="Bo4g041090.1">
    <property type="protein sequence ID" value="Bo4g041090.1"/>
    <property type="gene ID" value="Bo4g041090"/>
</dbReference>
<sequence>MDPESCSRSISVCESSCGSMLVTDVKGETSDSVSKQGEERNETELQQGKENGESDALTEANVKELHHVVDLSSCGGESDNGQSICRICHVGSDQTPDRVSGKTVVTLELIQIGCKCKNELGLAHFHCAEAWFKLRGNSVCEICGCTAKNVTVSFTEEEWSEVIVDTRVDERGRRRGSRQSCCVLIVFMLVIILIHWLFKKFSTKTK</sequence>
<evidence type="ECO:0000256" key="1">
    <source>
        <dbReference type="ARBA" id="ARBA00022723"/>
    </source>
</evidence>
<evidence type="ECO:0000313" key="7">
    <source>
        <dbReference type="EnsemblPlants" id="Bo4g041090.1"/>
    </source>
</evidence>
<keyword evidence="5" id="KW-0812">Transmembrane</keyword>
<dbReference type="eggNOG" id="KOG1609">
    <property type="taxonomic scope" value="Eukaryota"/>
</dbReference>
<dbReference type="GO" id="GO:0008270">
    <property type="term" value="F:zinc ion binding"/>
    <property type="evidence" value="ECO:0007669"/>
    <property type="project" value="UniProtKB-KW"/>
</dbReference>
<evidence type="ECO:0000256" key="5">
    <source>
        <dbReference type="SAM" id="Phobius"/>
    </source>
</evidence>
<dbReference type="RefSeq" id="XP_013637502.1">
    <property type="nucleotide sequence ID" value="XM_013782048.1"/>
</dbReference>
<dbReference type="InterPro" id="IPR011016">
    <property type="entry name" value="Znf_RING-CH"/>
</dbReference>
<dbReference type="EnsemblPlants" id="Bo4g041090.1">
    <property type="protein sequence ID" value="Bo4g041090.1"/>
    <property type="gene ID" value="Bo4g041090"/>
</dbReference>
<feature type="transmembrane region" description="Helical" evidence="5">
    <location>
        <begin position="181"/>
        <end position="198"/>
    </location>
</feature>
<dbReference type="Gene3D" id="3.30.40.10">
    <property type="entry name" value="Zinc/RING finger domain, C3HC4 (zinc finger)"/>
    <property type="match status" value="1"/>
</dbReference>
<dbReference type="PANTHER" id="PTHR46214">
    <property type="entry name" value="ZINC FINGER, RING-CH-TYPE"/>
    <property type="match status" value="1"/>
</dbReference>
<dbReference type="STRING" id="109376.A0A0D3BS90"/>
<dbReference type="OMA" id="VIILIHW"/>
<keyword evidence="8" id="KW-1185">Reference proteome</keyword>
<dbReference type="KEGG" id="boe:106342968"/>
<dbReference type="AlphaFoldDB" id="A0A0D3BS90"/>
<reference evidence="7 8" key="1">
    <citation type="journal article" date="2014" name="Genome Biol.">
        <title>Transcriptome and methylome profiling reveals relics of genome dominance in the mesopolyploid Brassica oleracea.</title>
        <authorList>
            <person name="Parkin I.A."/>
            <person name="Koh C."/>
            <person name="Tang H."/>
            <person name="Robinson S.J."/>
            <person name="Kagale S."/>
            <person name="Clarke W.E."/>
            <person name="Town C.D."/>
            <person name="Nixon J."/>
            <person name="Krishnakumar V."/>
            <person name="Bidwell S.L."/>
            <person name="Denoeud F."/>
            <person name="Belcram H."/>
            <person name="Links M.G."/>
            <person name="Just J."/>
            <person name="Clarke C."/>
            <person name="Bender T."/>
            <person name="Huebert T."/>
            <person name="Mason A.S."/>
            <person name="Pires J.C."/>
            <person name="Barker G."/>
            <person name="Moore J."/>
            <person name="Walley P.G."/>
            <person name="Manoli S."/>
            <person name="Batley J."/>
            <person name="Edwards D."/>
            <person name="Nelson M.N."/>
            <person name="Wang X."/>
            <person name="Paterson A.H."/>
            <person name="King G."/>
            <person name="Bancroft I."/>
            <person name="Chalhoub B."/>
            <person name="Sharpe A.G."/>
        </authorList>
    </citation>
    <scope>NUCLEOTIDE SEQUENCE</scope>
    <source>
        <strain evidence="7 8">cv. TO1000</strain>
    </source>
</reference>
<evidence type="ECO:0000259" key="6">
    <source>
        <dbReference type="PROSITE" id="PS51292"/>
    </source>
</evidence>
<dbReference type="PANTHER" id="PTHR46214:SF25">
    <property type="entry name" value="RING-CH-TYPE DOMAIN-CONTAINING PROTEIN"/>
    <property type="match status" value="1"/>
</dbReference>
<evidence type="ECO:0000256" key="2">
    <source>
        <dbReference type="ARBA" id="ARBA00022771"/>
    </source>
</evidence>
<dbReference type="SMART" id="SM00744">
    <property type="entry name" value="RINGv"/>
    <property type="match status" value="1"/>
</dbReference>
<dbReference type="InterPro" id="IPR013083">
    <property type="entry name" value="Znf_RING/FYVE/PHD"/>
</dbReference>
<dbReference type="OrthoDB" id="1734943at2759"/>
<proteinExistence type="predicted"/>
<feature type="region of interest" description="Disordered" evidence="4">
    <location>
        <begin position="28"/>
        <end position="54"/>
    </location>
</feature>
<keyword evidence="5" id="KW-0472">Membrane</keyword>
<dbReference type="GeneID" id="106342968"/>
<keyword evidence="1" id="KW-0479">Metal-binding</keyword>
<reference evidence="7" key="2">
    <citation type="submission" date="2015-03" db="UniProtKB">
        <authorList>
            <consortium name="EnsemblPlants"/>
        </authorList>
    </citation>
    <scope>IDENTIFICATION</scope>
</reference>
<protein>
    <recommendedName>
        <fullName evidence="6">RING-CH-type domain-containing protein</fullName>
    </recommendedName>
</protein>
<organism evidence="7 8">
    <name type="scientific">Brassica oleracea var. oleracea</name>
    <dbReference type="NCBI Taxonomy" id="109376"/>
    <lineage>
        <taxon>Eukaryota</taxon>
        <taxon>Viridiplantae</taxon>
        <taxon>Streptophyta</taxon>
        <taxon>Embryophyta</taxon>
        <taxon>Tracheophyta</taxon>
        <taxon>Spermatophyta</taxon>
        <taxon>Magnoliopsida</taxon>
        <taxon>eudicotyledons</taxon>
        <taxon>Gunneridae</taxon>
        <taxon>Pentapetalae</taxon>
        <taxon>rosids</taxon>
        <taxon>malvids</taxon>
        <taxon>Brassicales</taxon>
        <taxon>Brassicaceae</taxon>
        <taxon>Brassiceae</taxon>
        <taxon>Brassica</taxon>
    </lineage>
</organism>
<dbReference type="SUPFAM" id="SSF57850">
    <property type="entry name" value="RING/U-box"/>
    <property type="match status" value="1"/>
</dbReference>
<dbReference type="PROSITE" id="PS51292">
    <property type="entry name" value="ZF_RING_CH"/>
    <property type="match status" value="1"/>
</dbReference>
<name>A0A0D3BS90_BRAOL</name>
<dbReference type="RefSeq" id="XP_013637501.1">
    <property type="nucleotide sequence ID" value="XM_013782047.1"/>
</dbReference>
<keyword evidence="2" id="KW-0863">Zinc-finger</keyword>
<evidence type="ECO:0000313" key="8">
    <source>
        <dbReference type="Proteomes" id="UP000032141"/>
    </source>
</evidence>
<dbReference type="HOGENOM" id="CLU_062126_3_1_1"/>
<feature type="domain" description="RING-CH-type" evidence="6">
    <location>
        <begin position="77"/>
        <end position="150"/>
    </location>
</feature>
<keyword evidence="3" id="KW-0862">Zinc</keyword>
<dbReference type="Proteomes" id="UP000032141">
    <property type="component" value="Chromosome C4"/>
</dbReference>
<evidence type="ECO:0000256" key="4">
    <source>
        <dbReference type="SAM" id="MobiDB-lite"/>
    </source>
</evidence>
<keyword evidence="5" id="KW-1133">Transmembrane helix</keyword>
<evidence type="ECO:0000256" key="3">
    <source>
        <dbReference type="ARBA" id="ARBA00022833"/>
    </source>
</evidence>
<accession>A0A0D3BS90</accession>
<dbReference type="Pfam" id="PF12906">
    <property type="entry name" value="RINGv"/>
    <property type="match status" value="1"/>
</dbReference>